<reference evidence="1 2" key="1">
    <citation type="submission" date="2020-07" db="EMBL/GenBank/DDBJ databases">
        <title>Sequencing the genomes of 1000 actinobacteria strains.</title>
        <authorList>
            <person name="Klenk H.-P."/>
        </authorList>
    </citation>
    <scope>NUCLEOTIDE SEQUENCE [LARGE SCALE GENOMIC DNA]</scope>
    <source>
        <strain evidence="1 2">DSM 18448</strain>
    </source>
</reference>
<dbReference type="AlphaFoldDB" id="A0A852ZE06"/>
<evidence type="ECO:0000313" key="1">
    <source>
        <dbReference type="EMBL" id="NYH87899.1"/>
    </source>
</evidence>
<gene>
    <name evidence="1" type="ORF">F4554_000537</name>
</gene>
<keyword evidence="2" id="KW-1185">Reference proteome</keyword>
<comment type="caution">
    <text evidence="1">The sequence shown here is derived from an EMBL/GenBank/DDBJ whole genome shotgun (WGS) entry which is preliminary data.</text>
</comment>
<sequence length="29" mass="3032">MTCLGVLDAPPADLSAAIAGSFLWIRVDK</sequence>
<organism evidence="1 2">
    <name type="scientific">Actinopolymorpha rutila</name>
    <dbReference type="NCBI Taxonomy" id="446787"/>
    <lineage>
        <taxon>Bacteria</taxon>
        <taxon>Bacillati</taxon>
        <taxon>Actinomycetota</taxon>
        <taxon>Actinomycetes</taxon>
        <taxon>Propionibacteriales</taxon>
        <taxon>Actinopolymorphaceae</taxon>
        <taxon>Actinopolymorpha</taxon>
    </lineage>
</organism>
<proteinExistence type="predicted"/>
<dbReference type="EMBL" id="JACBZH010000001">
    <property type="protein sequence ID" value="NYH87899.1"/>
    <property type="molecule type" value="Genomic_DNA"/>
</dbReference>
<evidence type="ECO:0000313" key="2">
    <source>
        <dbReference type="Proteomes" id="UP000579605"/>
    </source>
</evidence>
<protein>
    <submittedName>
        <fullName evidence="1">Uncharacterized protein</fullName>
    </submittedName>
</protein>
<dbReference type="Proteomes" id="UP000579605">
    <property type="component" value="Unassembled WGS sequence"/>
</dbReference>
<name>A0A852ZE06_9ACTN</name>
<accession>A0A852ZE06</accession>